<dbReference type="SUPFAM" id="SSF51905">
    <property type="entry name" value="FAD/NAD(P)-binding domain"/>
    <property type="match status" value="1"/>
</dbReference>
<dbReference type="PANTHER" id="PTHR40254">
    <property type="entry name" value="BLR0577 PROTEIN"/>
    <property type="match status" value="1"/>
</dbReference>
<dbReference type="InterPro" id="IPR038732">
    <property type="entry name" value="HpyO/CreE_NAD-binding"/>
</dbReference>
<evidence type="ECO:0000259" key="2">
    <source>
        <dbReference type="Pfam" id="PF13454"/>
    </source>
</evidence>
<dbReference type="PANTHER" id="PTHR40254:SF1">
    <property type="entry name" value="BLR0577 PROTEIN"/>
    <property type="match status" value="1"/>
</dbReference>
<dbReference type="Proteomes" id="UP000598146">
    <property type="component" value="Unassembled WGS sequence"/>
</dbReference>
<reference evidence="3" key="1">
    <citation type="submission" date="2020-11" db="EMBL/GenBank/DDBJ databases">
        <title>Isolation and identification of active actinomycetes.</title>
        <authorList>
            <person name="Sun X."/>
        </authorList>
    </citation>
    <scope>NUCLEOTIDE SEQUENCE</scope>
    <source>
        <strain evidence="3">NEAU-A11</strain>
    </source>
</reference>
<feature type="transmembrane region" description="Helical" evidence="1">
    <location>
        <begin position="21"/>
        <end position="39"/>
    </location>
</feature>
<dbReference type="PROSITE" id="PS51257">
    <property type="entry name" value="PROKAR_LIPOPROTEIN"/>
    <property type="match status" value="1"/>
</dbReference>
<dbReference type="RefSeq" id="WP_196415918.1">
    <property type="nucleotide sequence ID" value="NZ_JADQTO010000010.1"/>
</dbReference>
<dbReference type="EMBL" id="JADQTO010000010">
    <property type="protein sequence ID" value="MBG0564132.1"/>
    <property type="molecule type" value="Genomic_DNA"/>
</dbReference>
<comment type="caution">
    <text evidence="3">The sequence shown here is derived from an EMBL/GenBank/DDBJ whole genome shotgun (WGS) entry which is preliminary data.</text>
</comment>
<keyword evidence="1" id="KW-0812">Transmembrane</keyword>
<dbReference type="PRINTS" id="PR00368">
    <property type="entry name" value="FADPNR"/>
</dbReference>
<accession>A0A931FYV6</accession>
<dbReference type="InterPro" id="IPR052189">
    <property type="entry name" value="L-asp_N-monooxygenase_NS-form"/>
</dbReference>
<feature type="domain" description="FAD-dependent urate hydroxylase HpyO/Asp monooxygenase CreE-like FAD/NAD(P)-binding" evidence="2">
    <location>
        <begin position="23"/>
        <end position="166"/>
    </location>
</feature>
<gene>
    <name evidence="3" type="ORF">I4J89_22055</name>
</gene>
<sequence length="461" mass="48588">MTSTAVRRPAAAGRSRARSGVIAIVGGGCAGALVARAVLRDPNWRTVLISPEPEAGRGVAYGAAEPWHVLNSRAAAMSVESGDPLHLVRWCRAHGTPIAPTDFLPRARYGDYLADQFAEAAAAAGDRLRHRAASATEVRPDGAGYLVCDDSGAETRADHVVLAVGSLPPHRPAGVSDTAYRSAEFVADPWSRGALDAVPTDEPVLLLGTGLTAVDVALTLTVGGRRAPVEALSRRGLLPLAHPGLPAPAVPLGLPSGRDLRPLLRRLREAAAAGIDWTAIVDDVRVHADRLWAGLDTAAQERFLRHAARFWEVHRHRMAPPVAARVADLRRQGVLRVRAGRLRSIVPHSRGGLTVHVDGEEPRRYGAVITCTGPGSFPGAAPPPLAGMLADGRLRPGPHALGADADADGRLLDARGRVQPGLWLVGPLRRGRLWEATAVPEIRAQVDRLVAALPAPVSSSG</sequence>
<evidence type="ECO:0000313" key="4">
    <source>
        <dbReference type="Proteomes" id="UP000598146"/>
    </source>
</evidence>
<protein>
    <submittedName>
        <fullName evidence="3">FAD/NAD(P)-binding protein</fullName>
    </submittedName>
</protein>
<keyword evidence="4" id="KW-1185">Reference proteome</keyword>
<dbReference type="InterPro" id="IPR036188">
    <property type="entry name" value="FAD/NAD-bd_sf"/>
</dbReference>
<evidence type="ECO:0000313" key="3">
    <source>
        <dbReference type="EMBL" id="MBG0564132.1"/>
    </source>
</evidence>
<keyword evidence="1" id="KW-1133">Transmembrane helix</keyword>
<keyword evidence="1" id="KW-0472">Membrane</keyword>
<organism evidence="3 4">
    <name type="scientific">Actinoplanes aureus</name>
    <dbReference type="NCBI Taxonomy" id="2792083"/>
    <lineage>
        <taxon>Bacteria</taxon>
        <taxon>Bacillati</taxon>
        <taxon>Actinomycetota</taxon>
        <taxon>Actinomycetes</taxon>
        <taxon>Micromonosporales</taxon>
        <taxon>Micromonosporaceae</taxon>
        <taxon>Actinoplanes</taxon>
    </lineage>
</organism>
<proteinExistence type="predicted"/>
<dbReference type="Pfam" id="PF13454">
    <property type="entry name" value="NAD_binding_9"/>
    <property type="match status" value="1"/>
</dbReference>
<dbReference type="AlphaFoldDB" id="A0A931FYV6"/>
<name>A0A931FYV6_9ACTN</name>
<evidence type="ECO:0000256" key="1">
    <source>
        <dbReference type="SAM" id="Phobius"/>
    </source>
</evidence>
<dbReference type="Gene3D" id="3.50.50.60">
    <property type="entry name" value="FAD/NAD(P)-binding domain"/>
    <property type="match status" value="1"/>
</dbReference>